<dbReference type="PROSITE" id="PS50994">
    <property type="entry name" value="INTEGRASE"/>
    <property type="match status" value="1"/>
</dbReference>
<dbReference type="GO" id="GO:0003677">
    <property type="term" value="F:DNA binding"/>
    <property type="evidence" value="ECO:0007669"/>
    <property type="project" value="InterPro"/>
</dbReference>
<proteinExistence type="predicted"/>
<dbReference type="Proteomes" id="UP000006294">
    <property type="component" value="Chromosome"/>
</dbReference>
<feature type="domain" description="Integrase catalytic" evidence="3">
    <location>
        <begin position="337"/>
        <end position="501"/>
    </location>
</feature>
<protein>
    <submittedName>
        <fullName evidence="4">Putative transposase</fullName>
    </submittedName>
</protein>
<dbReference type="InterPro" id="IPR025948">
    <property type="entry name" value="HTH-like_dom"/>
</dbReference>
<dbReference type="InterPro" id="IPR036397">
    <property type="entry name" value="RNaseH_sf"/>
</dbReference>
<dbReference type="NCBIfam" id="NF033516">
    <property type="entry name" value="transpos_IS3"/>
    <property type="match status" value="1"/>
</dbReference>
<evidence type="ECO:0000313" key="5">
    <source>
        <dbReference type="Proteomes" id="UP000006294"/>
    </source>
</evidence>
<dbReference type="RefSeq" id="WP_015009202.1">
    <property type="nucleotide sequence ID" value="NC_018704.1"/>
</dbReference>
<dbReference type="EMBL" id="AP012050">
    <property type="protein sequence ID" value="BAM46596.1"/>
    <property type="molecule type" value="Genomic_DNA"/>
</dbReference>
<dbReference type="STRING" id="698758.AXY_04640"/>
<evidence type="ECO:0000256" key="2">
    <source>
        <dbReference type="SAM" id="Coils"/>
    </source>
</evidence>
<evidence type="ECO:0000313" key="4">
    <source>
        <dbReference type="EMBL" id="BAM46596.1"/>
    </source>
</evidence>
<dbReference type="InterPro" id="IPR012337">
    <property type="entry name" value="RNaseH-like_sf"/>
</dbReference>
<organism evidence="4 5">
    <name type="scientific">Amphibacillus xylanus (strain ATCC 51415 / DSM 6626 / JCM 7361 / LMG 17667 / NBRC 15112 / Ep01)</name>
    <dbReference type="NCBI Taxonomy" id="698758"/>
    <lineage>
        <taxon>Bacteria</taxon>
        <taxon>Bacillati</taxon>
        <taxon>Bacillota</taxon>
        <taxon>Bacilli</taxon>
        <taxon>Bacillales</taxon>
        <taxon>Bacillaceae</taxon>
        <taxon>Amphibacillus</taxon>
    </lineage>
</organism>
<dbReference type="InterPro" id="IPR001584">
    <property type="entry name" value="Integrase_cat-core"/>
</dbReference>
<dbReference type="OrthoDB" id="9781005at2"/>
<dbReference type="AlphaFoldDB" id="K0J295"/>
<name>K0J295_AMPXN</name>
<dbReference type="Pfam" id="PF00665">
    <property type="entry name" value="rve"/>
    <property type="match status" value="1"/>
</dbReference>
<dbReference type="PANTHER" id="PTHR46889:SF4">
    <property type="entry name" value="TRANSPOSASE INSO FOR INSERTION SEQUENCE ELEMENT IS911B-RELATED"/>
    <property type="match status" value="1"/>
</dbReference>
<comment type="function">
    <text evidence="1">Involved in the transposition of the insertion sequence.</text>
</comment>
<dbReference type="PANTHER" id="PTHR46889">
    <property type="entry name" value="TRANSPOSASE INSF FOR INSERTION SEQUENCE IS3B-RELATED"/>
    <property type="match status" value="1"/>
</dbReference>
<dbReference type="eggNOG" id="COG2963">
    <property type="taxonomic scope" value="Bacteria"/>
</dbReference>
<dbReference type="InterPro" id="IPR009057">
    <property type="entry name" value="Homeodomain-like_sf"/>
</dbReference>
<dbReference type="PATRIC" id="fig|698758.3.peg.463"/>
<accession>K0J295</accession>
<dbReference type="HOGENOM" id="CLU_027402_27_5_9"/>
<dbReference type="Pfam" id="PF13333">
    <property type="entry name" value="rve_2"/>
    <property type="match status" value="1"/>
</dbReference>
<dbReference type="GO" id="GO:0015074">
    <property type="term" value="P:DNA integration"/>
    <property type="evidence" value="ECO:0007669"/>
    <property type="project" value="InterPro"/>
</dbReference>
<dbReference type="SUPFAM" id="SSF46689">
    <property type="entry name" value="Homeodomain-like"/>
    <property type="match status" value="2"/>
</dbReference>
<keyword evidence="2" id="KW-0175">Coiled coil</keyword>
<dbReference type="GO" id="GO:0006313">
    <property type="term" value="P:DNA transposition"/>
    <property type="evidence" value="ECO:0007669"/>
    <property type="project" value="InterPro"/>
</dbReference>
<dbReference type="KEGG" id="axl:AXY_04640"/>
<dbReference type="eggNOG" id="COG2801">
    <property type="taxonomic scope" value="Bacteria"/>
</dbReference>
<dbReference type="SUPFAM" id="SSF53098">
    <property type="entry name" value="Ribonuclease H-like"/>
    <property type="match status" value="1"/>
</dbReference>
<feature type="coiled-coil region" evidence="2">
    <location>
        <begin position="165"/>
        <end position="192"/>
    </location>
</feature>
<dbReference type="InterPro" id="IPR048020">
    <property type="entry name" value="Transpos_IS3"/>
</dbReference>
<dbReference type="GO" id="GO:0004803">
    <property type="term" value="F:transposase activity"/>
    <property type="evidence" value="ECO:0007669"/>
    <property type="project" value="InterPro"/>
</dbReference>
<dbReference type="InterPro" id="IPR050900">
    <property type="entry name" value="Transposase_IS3/IS150/IS904"/>
</dbReference>
<gene>
    <name evidence="4" type="ordered locus">AXY_04640</name>
</gene>
<evidence type="ECO:0000256" key="1">
    <source>
        <dbReference type="ARBA" id="ARBA00002286"/>
    </source>
</evidence>
<keyword evidence="5" id="KW-1185">Reference proteome</keyword>
<reference evidence="4 5" key="1">
    <citation type="submission" date="2011-01" db="EMBL/GenBank/DDBJ databases">
        <title>Whole genome sequence of Amphibacillus xylinus NBRC 15112.</title>
        <authorList>
            <person name="Nakazawa H."/>
            <person name="Katano Y."/>
            <person name="Nakamura S."/>
            <person name="Sasagawa M."/>
            <person name="Fukada J."/>
            <person name="Arai T."/>
            <person name="Sasakura N."/>
            <person name="Mochizuki D."/>
            <person name="Hosoyama A."/>
            <person name="Harada K."/>
            <person name="Horikawa H."/>
            <person name="Kato Y."/>
            <person name="Harada T."/>
            <person name="Sasaki K."/>
            <person name="Sekiguchi M."/>
            <person name="Hodoyama M."/>
            <person name="Nishiko R."/>
            <person name="Narita H."/>
            <person name="Hanamaki A."/>
            <person name="Hata C."/>
            <person name="Konno Y."/>
            <person name="Niimura Y."/>
            <person name="Yamazaki S."/>
            <person name="Fujita N."/>
        </authorList>
    </citation>
    <scope>NUCLEOTIDE SEQUENCE [LARGE SCALE GENOMIC DNA]</scope>
    <source>
        <strain evidence="5">ATCC 51415 / DSM 6626 / JCM 7361 / LMG 17667 / NBRC 15112 / Ep01</strain>
    </source>
</reference>
<dbReference type="Pfam" id="PF13276">
    <property type="entry name" value="HTH_21"/>
    <property type="match status" value="1"/>
</dbReference>
<dbReference type="Gene3D" id="3.30.420.10">
    <property type="entry name" value="Ribonuclease H-like superfamily/Ribonuclease H"/>
    <property type="match status" value="1"/>
</dbReference>
<sequence>MFAYEDKLKAIKLYLKYESYAAAINELGYPSRGALIKWVKEYKDNGDIRKENTRKSKYTNNEKQQAVDHYLEFGKCYSRTCRMLGYPSRELLRQWVKDLAPESRRLNRNGLTLTSVEKVAAVLSLLTRGDTSAQSVADKVGVSWEVLYKHKDQLLGKGVPINKMSESTNTDINKLKDQVKQLQEEVYYLQMQKDILEKAGEIIKEDQGIFLEKLTNREKTILIDAIRPKYKLSQLLIIVDNPKSSYCYHKKQLALPDKYQDVRAKIIDIFERNKRRYGYRRLHASLKNSGILLSEKVVRRIMREETLIVKTIKMRKYNSYHGEISPAVPNILQRDFKADKPNEKWVTDITEFSIPAGKVYLSPMVDCFDDAVVSWTISTSPNAELVNTMLDQAVSILQKDEQAIIHTDRGAHYRWQGWIDRMDNNNLIRSMSKKGCIPDNAACEGFFGRLKNEFFYGESWIDVSIEDFIELLDEYLEWYNNKRIKLSLGGISIMKYRESLKLIA</sequence>
<evidence type="ECO:0000259" key="3">
    <source>
        <dbReference type="PROSITE" id="PS50994"/>
    </source>
</evidence>